<organism evidence="1 2">
    <name type="scientific">Conservatibacter flavescens</name>
    <dbReference type="NCBI Taxonomy" id="28161"/>
    <lineage>
        <taxon>Bacteria</taxon>
        <taxon>Pseudomonadati</taxon>
        <taxon>Pseudomonadota</taxon>
        <taxon>Gammaproteobacteria</taxon>
        <taxon>Pasteurellales</taxon>
        <taxon>Pasteurellaceae</taxon>
        <taxon>Conservatibacter</taxon>
    </lineage>
</organism>
<dbReference type="OrthoDB" id="5564772at2"/>
<comment type="caution">
    <text evidence="1">The sequence shown here is derived from an EMBL/GenBank/DDBJ whole genome shotgun (WGS) entry which is preliminary data.</text>
</comment>
<accession>A0A2M8S536</accession>
<dbReference type="AlphaFoldDB" id="A0A2M8S536"/>
<evidence type="ECO:0008006" key="3">
    <source>
        <dbReference type="Google" id="ProtNLM"/>
    </source>
</evidence>
<dbReference type="Proteomes" id="UP000229329">
    <property type="component" value="Unassembled WGS sequence"/>
</dbReference>
<dbReference type="EMBL" id="PHHA01000002">
    <property type="protein sequence ID" value="PJG86243.1"/>
    <property type="molecule type" value="Genomic_DNA"/>
</dbReference>
<name>A0A2M8S536_9PAST</name>
<evidence type="ECO:0000313" key="2">
    <source>
        <dbReference type="Proteomes" id="UP000229329"/>
    </source>
</evidence>
<sequence>MSSSESVEFNTFVHDVYLQNQGKRICQFEYNGKKFWLKQPEKLRGIWRILKPSANLAFKNEIENLQRLNILKAAVPELITHTENYLVLEDVGRTVNLWIEDPGTSVEKENLILKDCVKALTDLHRKDLVHGRPALRDIAWKDGVIKFVDIESTSRSENLTKNKIRDSLVFIHGLFRAKVLTQEQAKEAADLYGQYCDPVIWQKMLGIVNKFYWIYYLVRPFRSVAGMDLLAVIRLFEYFRHNKRF</sequence>
<keyword evidence="2" id="KW-1185">Reference proteome</keyword>
<protein>
    <recommendedName>
        <fullName evidence="3">Serine/threonine protein phosphatase</fullName>
    </recommendedName>
</protein>
<dbReference type="SUPFAM" id="SSF56112">
    <property type="entry name" value="Protein kinase-like (PK-like)"/>
    <property type="match status" value="1"/>
</dbReference>
<proteinExistence type="predicted"/>
<reference evidence="1 2" key="1">
    <citation type="submission" date="2017-11" db="EMBL/GenBank/DDBJ databases">
        <title>Reclassification of Bisgaard taxon 7 as Conservatibacter flavescens gen. nov., sp. nov.</title>
        <authorList>
            <person name="Christensen H."/>
        </authorList>
    </citation>
    <scope>NUCLEOTIDE SEQUENCE [LARGE SCALE GENOMIC DNA]</scope>
    <source>
        <strain evidence="1 2">7_4</strain>
    </source>
</reference>
<evidence type="ECO:0000313" key="1">
    <source>
        <dbReference type="EMBL" id="PJG86243.1"/>
    </source>
</evidence>
<dbReference type="InterPro" id="IPR011009">
    <property type="entry name" value="Kinase-like_dom_sf"/>
</dbReference>
<gene>
    <name evidence="1" type="ORF">CVP05_00010</name>
</gene>